<dbReference type="Gene3D" id="3.40.630.30">
    <property type="match status" value="1"/>
</dbReference>
<dbReference type="PROSITE" id="PS51186">
    <property type="entry name" value="GNAT"/>
    <property type="match status" value="1"/>
</dbReference>
<proteinExistence type="predicted"/>
<sequence length="146" mass="16562">MAYTIKPIDAKDTHAVRHPILRAGMPLEACIFPGDTLATTIHLGVFLKKEVIGVGSFLKNKHSAFPENKQYQLRGMAILKAFQKKHLGKMLLEYAENKLRETDAQILWCHAREDAIAFYKKNGFTPLGDPFFIQSAGIHLVMYKYL</sequence>
<organism evidence="2 3">
    <name type="scientific">Mariniflexile ostreae</name>
    <dbReference type="NCBI Taxonomy" id="1520892"/>
    <lineage>
        <taxon>Bacteria</taxon>
        <taxon>Pseudomonadati</taxon>
        <taxon>Bacteroidota</taxon>
        <taxon>Flavobacteriia</taxon>
        <taxon>Flavobacteriales</taxon>
        <taxon>Flavobacteriaceae</taxon>
        <taxon>Mariniflexile</taxon>
    </lineage>
</organism>
<dbReference type="EMBL" id="JBHMFC010000103">
    <property type="protein sequence ID" value="MFB9057956.1"/>
    <property type="molecule type" value="Genomic_DNA"/>
</dbReference>
<evidence type="ECO:0000259" key="1">
    <source>
        <dbReference type="PROSITE" id="PS51186"/>
    </source>
</evidence>
<dbReference type="SUPFAM" id="SSF55729">
    <property type="entry name" value="Acyl-CoA N-acyltransferases (Nat)"/>
    <property type="match status" value="1"/>
</dbReference>
<keyword evidence="3" id="KW-1185">Reference proteome</keyword>
<comment type="caution">
    <text evidence="2">The sequence shown here is derived from an EMBL/GenBank/DDBJ whole genome shotgun (WGS) entry which is preliminary data.</text>
</comment>
<protein>
    <submittedName>
        <fullName evidence="2">GNAT family N-acetyltransferase</fullName>
    </submittedName>
</protein>
<dbReference type="Pfam" id="PF00583">
    <property type="entry name" value="Acetyltransf_1"/>
    <property type="match status" value="1"/>
</dbReference>
<dbReference type="CDD" id="cd04301">
    <property type="entry name" value="NAT_SF"/>
    <property type="match status" value="1"/>
</dbReference>
<reference evidence="2 3" key="1">
    <citation type="submission" date="2024-09" db="EMBL/GenBank/DDBJ databases">
        <authorList>
            <person name="Sun Q."/>
            <person name="Mori K."/>
        </authorList>
    </citation>
    <scope>NUCLEOTIDE SEQUENCE [LARGE SCALE GENOMIC DNA]</scope>
    <source>
        <strain evidence="2 3">CECT 8622</strain>
    </source>
</reference>
<dbReference type="Proteomes" id="UP001589585">
    <property type="component" value="Unassembled WGS sequence"/>
</dbReference>
<evidence type="ECO:0000313" key="3">
    <source>
        <dbReference type="Proteomes" id="UP001589585"/>
    </source>
</evidence>
<dbReference type="InterPro" id="IPR000182">
    <property type="entry name" value="GNAT_dom"/>
</dbReference>
<evidence type="ECO:0000313" key="2">
    <source>
        <dbReference type="EMBL" id="MFB9057956.1"/>
    </source>
</evidence>
<name>A0ABV5FES1_9FLAO</name>
<feature type="domain" description="N-acetyltransferase" evidence="1">
    <location>
        <begin position="3"/>
        <end position="146"/>
    </location>
</feature>
<dbReference type="RefSeq" id="WP_379862205.1">
    <property type="nucleotide sequence ID" value="NZ_JBHMFC010000103.1"/>
</dbReference>
<dbReference type="InterPro" id="IPR016181">
    <property type="entry name" value="Acyl_CoA_acyltransferase"/>
</dbReference>
<accession>A0ABV5FES1</accession>
<gene>
    <name evidence="2" type="ORF">ACFFU9_14515</name>
</gene>